<dbReference type="EMBL" id="CAJOAZ010025261">
    <property type="protein sequence ID" value="CAF4391640.1"/>
    <property type="molecule type" value="Genomic_DNA"/>
</dbReference>
<evidence type="ECO:0008006" key="3">
    <source>
        <dbReference type="Google" id="ProtNLM"/>
    </source>
</evidence>
<evidence type="ECO:0000313" key="1">
    <source>
        <dbReference type="EMBL" id="CAF4391640.1"/>
    </source>
</evidence>
<proteinExistence type="predicted"/>
<reference evidence="1" key="1">
    <citation type="submission" date="2021-02" db="EMBL/GenBank/DDBJ databases">
        <authorList>
            <person name="Nowell W R."/>
        </authorList>
    </citation>
    <scope>NUCLEOTIDE SEQUENCE</scope>
</reference>
<accession>A0A820NIW0</accession>
<comment type="caution">
    <text evidence="1">The sequence shown here is derived from an EMBL/GenBank/DDBJ whole genome shotgun (WGS) entry which is preliminary data.</text>
</comment>
<sequence>IFVRDNHKWYSLQTNFGGDVRFPLKHEIPPPFNQIPISIKIADYNLDGYPDMVAVMKQK</sequence>
<dbReference type="Proteomes" id="UP000663844">
    <property type="component" value="Unassembled WGS sequence"/>
</dbReference>
<evidence type="ECO:0000313" key="2">
    <source>
        <dbReference type="Proteomes" id="UP000663844"/>
    </source>
</evidence>
<gene>
    <name evidence="1" type="ORF">OXD698_LOCUS50940</name>
</gene>
<dbReference type="AlphaFoldDB" id="A0A820NIW0"/>
<feature type="non-terminal residue" evidence="1">
    <location>
        <position position="1"/>
    </location>
</feature>
<name>A0A820NIW0_9BILA</name>
<organism evidence="1 2">
    <name type="scientific">Adineta steineri</name>
    <dbReference type="NCBI Taxonomy" id="433720"/>
    <lineage>
        <taxon>Eukaryota</taxon>
        <taxon>Metazoa</taxon>
        <taxon>Spiralia</taxon>
        <taxon>Gnathifera</taxon>
        <taxon>Rotifera</taxon>
        <taxon>Eurotatoria</taxon>
        <taxon>Bdelloidea</taxon>
        <taxon>Adinetida</taxon>
        <taxon>Adinetidae</taxon>
        <taxon>Adineta</taxon>
    </lineage>
</organism>
<protein>
    <recommendedName>
        <fullName evidence="3">VCBS repeat-containing protein</fullName>
    </recommendedName>
</protein>